<proteinExistence type="inferred from homology"/>
<dbReference type="PROSITE" id="PS51352">
    <property type="entry name" value="THIOREDOXIN_2"/>
    <property type="match status" value="1"/>
</dbReference>
<evidence type="ECO:0000256" key="1">
    <source>
        <dbReference type="ARBA" id="ARBA00003330"/>
    </source>
</evidence>
<dbReference type="Pfam" id="PF00578">
    <property type="entry name" value="AhpC-TSA"/>
    <property type="match status" value="1"/>
</dbReference>
<keyword evidence="5" id="KW-0560">Oxidoreductase</keyword>
<evidence type="ECO:0000256" key="7">
    <source>
        <dbReference type="ARBA" id="ARBA00023284"/>
    </source>
</evidence>
<keyword evidence="6" id="KW-1015">Disulfide bond</keyword>
<comment type="caution">
    <text evidence="14">The sequence shown here is derived from an EMBL/GenBank/DDBJ whole genome shotgun (WGS) entry which is preliminary data.</text>
</comment>
<feature type="signal peptide" evidence="12">
    <location>
        <begin position="1"/>
        <end position="26"/>
    </location>
</feature>
<dbReference type="InterPro" id="IPR050924">
    <property type="entry name" value="Peroxiredoxin_BCP/PrxQ"/>
</dbReference>
<accession>A0ABS6BI24</accession>
<comment type="function">
    <text evidence="1">Thiol-specific peroxidase that catalyzes the reduction of hydrogen peroxide and organic hydroperoxides to water and alcohols, respectively. Plays a role in cell protection against oxidative stress by detoxifying peroxides and as sensor of hydrogen peroxide-mediated signaling events.</text>
</comment>
<evidence type="ECO:0000313" key="14">
    <source>
        <dbReference type="EMBL" id="MBU3077956.1"/>
    </source>
</evidence>
<keyword evidence="4" id="KW-0049">Antioxidant</keyword>
<dbReference type="PANTHER" id="PTHR42801:SF4">
    <property type="entry name" value="AHPC_TSA FAMILY PROTEIN"/>
    <property type="match status" value="1"/>
</dbReference>
<dbReference type="CDD" id="cd03017">
    <property type="entry name" value="PRX_BCP"/>
    <property type="match status" value="1"/>
</dbReference>
<comment type="catalytic activity">
    <reaction evidence="11">
        <text>a hydroperoxide + [thioredoxin]-dithiol = an alcohol + [thioredoxin]-disulfide + H2O</text>
        <dbReference type="Rhea" id="RHEA:62620"/>
        <dbReference type="Rhea" id="RHEA-COMP:10698"/>
        <dbReference type="Rhea" id="RHEA-COMP:10700"/>
        <dbReference type="ChEBI" id="CHEBI:15377"/>
        <dbReference type="ChEBI" id="CHEBI:29950"/>
        <dbReference type="ChEBI" id="CHEBI:30879"/>
        <dbReference type="ChEBI" id="CHEBI:35924"/>
        <dbReference type="ChEBI" id="CHEBI:50058"/>
        <dbReference type="EC" id="1.11.1.24"/>
    </reaction>
</comment>
<dbReference type="InterPro" id="IPR013766">
    <property type="entry name" value="Thioredoxin_domain"/>
</dbReference>
<feature type="chain" id="PRO_5046150584" description="thioredoxin-dependent peroxiredoxin" evidence="12">
    <location>
        <begin position="27"/>
        <end position="185"/>
    </location>
</feature>
<name>A0ABS6BI24_9SPHN</name>
<dbReference type="Proteomes" id="UP000776276">
    <property type="component" value="Unassembled WGS sequence"/>
</dbReference>
<evidence type="ECO:0000256" key="10">
    <source>
        <dbReference type="ARBA" id="ARBA00042639"/>
    </source>
</evidence>
<evidence type="ECO:0000256" key="4">
    <source>
        <dbReference type="ARBA" id="ARBA00022862"/>
    </source>
</evidence>
<dbReference type="EMBL" id="JAHKRT010000004">
    <property type="protein sequence ID" value="MBU3077956.1"/>
    <property type="molecule type" value="Genomic_DNA"/>
</dbReference>
<evidence type="ECO:0000256" key="12">
    <source>
        <dbReference type="SAM" id="SignalP"/>
    </source>
</evidence>
<dbReference type="EC" id="1.11.1.24" evidence="2"/>
<evidence type="ECO:0000256" key="9">
    <source>
        <dbReference type="ARBA" id="ARBA00038489"/>
    </source>
</evidence>
<evidence type="ECO:0000256" key="5">
    <source>
        <dbReference type="ARBA" id="ARBA00023002"/>
    </source>
</evidence>
<protein>
    <recommendedName>
        <fullName evidence="2">thioredoxin-dependent peroxiredoxin</fullName>
        <ecNumber evidence="2">1.11.1.24</ecNumber>
    </recommendedName>
    <alternativeName>
        <fullName evidence="8">Thioredoxin peroxidase</fullName>
    </alternativeName>
    <alternativeName>
        <fullName evidence="10">Thioredoxin-dependent peroxiredoxin Bcp</fullName>
    </alternativeName>
</protein>
<evidence type="ECO:0000256" key="8">
    <source>
        <dbReference type="ARBA" id="ARBA00032824"/>
    </source>
</evidence>
<evidence type="ECO:0000256" key="2">
    <source>
        <dbReference type="ARBA" id="ARBA00013017"/>
    </source>
</evidence>
<keyword evidence="7" id="KW-0676">Redox-active center</keyword>
<keyword evidence="15" id="KW-1185">Reference proteome</keyword>
<feature type="domain" description="Thioredoxin" evidence="13">
    <location>
        <begin position="28"/>
        <end position="179"/>
    </location>
</feature>
<dbReference type="RefSeq" id="WP_216323340.1">
    <property type="nucleotide sequence ID" value="NZ_JAHKRT010000004.1"/>
</dbReference>
<gene>
    <name evidence="14" type="ORF">KOF26_08775</name>
</gene>
<evidence type="ECO:0000313" key="15">
    <source>
        <dbReference type="Proteomes" id="UP000776276"/>
    </source>
</evidence>
<reference evidence="14 15" key="1">
    <citation type="submission" date="2021-06" db="EMBL/GenBank/DDBJ databases">
        <title>Sphingomonas sp. XMGL2, whole genome shotgun sequencing project.</title>
        <authorList>
            <person name="Zhao G."/>
            <person name="Shen L."/>
        </authorList>
    </citation>
    <scope>NUCLEOTIDE SEQUENCE [LARGE SCALE GENOMIC DNA]</scope>
    <source>
        <strain evidence="14 15">XMGL2</strain>
    </source>
</reference>
<evidence type="ECO:0000259" key="13">
    <source>
        <dbReference type="PROSITE" id="PS51352"/>
    </source>
</evidence>
<sequence length="185" mass="19512">MKFRNNIAIALAVGFLAAATPTMGSAALPEGARAPDFKLEAALGGKPFSLSLQNALKKGPVVLYFFPAAFTQGCTIEAHLFAEASDQFHQLGATIVGVTAGNVERVAEFSSVECRDKFAVAADPGAKIAAEYKTTMQGPKGTLSERTSFVIAPDGKILLSYTDRNPQAHIEKTMAAVRAWKAGHA</sequence>
<comment type="similarity">
    <text evidence="9">Belongs to the peroxiredoxin family. BCP/PrxQ subfamily.</text>
</comment>
<evidence type="ECO:0000256" key="3">
    <source>
        <dbReference type="ARBA" id="ARBA00022559"/>
    </source>
</evidence>
<evidence type="ECO:0000256" key="6">
    <source>
        <dbReference type="ARBA" id="ARBA00023157"/>
    </source>
</evidence>
<organism evidence="14 15">
    <name type="scientific">Sphingomonas quercus</name>
    <dbReference type="NCBI Taxonomy" id="2842451"/>
    <lineage>
        <taxon>Bacteria</taxon>
        <taxon>Pseudomonadati</taxon>
        <taxon>Pseudomonadota</taxon>
        <taxon>Alphaproteobacteria</taxon>
        <taxon>Sphingomonadales</taxon>
        <taxon>Sphingomonadaceae</taxon>
        <taxon>Sphingomonas</taxon>
    </lineage>
</organism>
<evidence type="ECO:0000256" key="11">
    <source>
        <dbReference type="ARBA" id="ARBA00049091"/>
    </source>
</evidence>
<dbReference type="InterPro" id="IPR000866">
    <property type="entry name" value="AhpC/TSA"/>
</dbReference>
<dbReference type="PANTHER" id="PTHR42801">
    <property type="entry name" value="THIOREDOXIN-DEPENDENT PEROXIDE REDUCTASE"/>
    <property type="match status" value="1"/>
</dbReference>
<keyword evidence="12" id="KW-0732">Signal</keyword>
<keyword evidence="3" id="KW-0575">Peroxidase</keyword>